<gene>
    <name evidence="2" type="ORF">V7x_03120</name>
</gene>
<dbReference type="RefSeq" id="WP_146410386.1">
    <property type="nucleotide sequence ID" value="NZ_SJPZ01000001.1"/>
</dbReference>
<organism evidence="2 3">
    <name type="scientific">Crateriforma conspicua</name>
    <dbReference type="NCBI Taxonomy" id="2527996"/>
    <lineage>
        <taxon>Bacteria</taxon>
        <taxon>Pseudomonadati</taxon>
        <taxon>Planctomycetota</taxon>
        <taxon>Planctomycetia</taxon>
        <taxon>Planctomycetales</taxon>
        <taxon>Planctomycetaceae</taxon>
        <taxon>Crateriforma</taxon>
    </lineage>
</organism>
<dbReference type="GO" id="GO:0005886">
    <property type="term" value="C:plasma membrane"/>
    <property type="evidence" value="ECO:0007669"/>
    <property type="project" value="UniProtKB-SubCell"/>
</dbReference>
<dbReference type="Proteomes" id="UP000316476">
    <property type="component" value="Unassembled WGS sequence"/>
</dbReference>
<feature type="transmembrane region" description="Helical" evidence="1">
    <location>
        <begin position="533"/>
        <end position="551"/>
    </location>
</feature>
<evidence type="ECO:0000313" key="3">
    <source>
        <dbReference type="Proteomes" id="UP000316476"/>
    </source>
</evidence>
<keyword evidence="1" id="KW-0472">Membrane</keyword>
<dbReference type="OrthoDB" id="216295at2"/>
<feature type="transmembrane region" description="Helical" evidence="1">
    <location>
        <begin position="410"/>
        <end position="430"/>
    </location>
</feature>
<feature type="transmembrane region" description="Helical" evidence="1">
    <location>
        <begin position="139"/>
        <end position="161"/>
    </location>
</feature>
<sequence length="560" mass="60137">MLGGPVLVREVRGQFRSGKTLAAAMAIAFFTGGLVLLRWPSAGSADMMSQRSFEVFRPLAYAMLTATLLAVPAFPATSIVREWRQGTLAMLLHSPIRVADIYFGKFWANVVVAVVLLTATLPALTASYAMGGVSLVQHIAPLLATLFGVVVLYTAVSLWISSRTRTSDASLRGSYAAMVLIAIGSVIIGAVLSRLPGTIGTIGWWIRSISPIPLIGQIVGDRYAVGAMDVSVGDATGTLASVVVRYLVLCLAGAAVFSLLTILRLGSSAVDRSRATGTVTDDQSRWVRIIRRFAFLVDPNRRSSGIPRWLNPVMVKEFRTRRFGRMHWLLRLVSVCAVLSMTLAVVATTGTVSWGVERVATVMVVVQMALLVLIGPSLASSQIAGELESGGWDILRTTPMSMVRILSGKVFSVVWTLLLILMATLPGYLVMIMIQPTLVPQVQRVLVCLGITALVVLSISLCVSAMNRRTATATAINYLVLLLVFAGTLLVWSAQDRPFGHGFVQAVLSINPAAAALAEIQTPGFEDYQLVPTAWIVGLGVTVIAGGLVWLRCVRLTRMD</sequence>
<dbReference type="EMBL" id="SJPZ01000001">
    <property type="protein sequence ID" value="TWU64768.1"/>
    <property type="molecule type" value="Genomic_DNA"/>
</dbReference>
<proteinExistence type="predicted"/>
<comment type="caution">
    <text evidence="2">The sequence shown here is derived from an EMBL/GenBank/DDBJ whole genome shotgun (WGS) entry which is preliminary data.</text>
</comment>
<feature type="transmembrane region" description="Helical" evidence="1">
    <location>
        <begin position="359"/>
        <end position="379"/>
    </location>
</feature>
<dbReference type="PANTHER" id="PTHR43471:SF3">
    <property type="entry name" value="ABC TRANSPORTER PERMEASE PROTEIN NATB"/>
    <property type="match status" value="1"/>
</dbReference>
<keyword evidence="1" id="KW-0812">Transmembrane</keyword>
<dbReference type="GO" id="GO:0140359">
    <property type="term" value="F:ABC-type transporter activity"/>
    <property type="evidence" value="ECO:0007669"/>
    <property type="project" value="InterPro"/>
</dbReference>
<feature type="transmembrane region" description="Helical" evidence="1">
    <location>
        <begin position="101"/>
        <end position="119"/>
    </location>
</feature>
<feature type="transmembrane region" description="Helical" evidence="1">
    <location>
        <begin position="59"/>
        <end position="80"/>
    </location>
</feature>
<feature type="transmembrane region" description="Helical" evidence="1">
    <location>
        <begin position="475"/>
        <end position="494"/>
    </location>
</feature>
<dbReference type="PANTHER" id="PTHR43471">
    <property type="entry name" value="ABC TRANSPORTER PERMEASE"/>
    <property type="match status" value="1"/>
</dbReference>
<evidence type="ECO:0000313" key="2">
    <source>
        <dbReference type="EMBL" id="TWU64768.1"/>
    </source>
</evidence>
<dbReference type="AlphaFoldDB" id="A0A5C6FTD7"/>
<accession>A0A5C6FTD7</accession>
<protein>
    <submittedName>
        <fullName evidence="2">ABC-2 family transporter protein</fullName>
    </submittedName>
</protein>
<dbReference type="Pfam" id="PF12679">
    <property type="entry name" value="ABC2_membrane_2"/>
    <property type="match status" value="1"/>
</dbReference>
<feature type="transmembrane region" description="Helical" evidence="1">
    <location>
        <begin position="173"/>
        <end position="192"/>
    </location>
</feature>
<feature type="transmembrane region" description="Helical" evidence="1">
    <location>
        <begin position="442"/>
        <end position="463"/>
    </location>
</feature>
<reference evidence="2 3" key="1">
    <citation type="submission" date="2019-02" db="EMBL/GenBank/DDBJ databases">
        <title>Deep-cultivation of Planctomycetes and their phenomic and genomic characterization uncovers novel biology.</title>
        <authorList>
            <person name="Wiegand S."/>
            <person name="Jogler M."/>
            <person name="Boedeker C."/>
            <person name="Pinto D."/>
            <person name="Vollmers J."/>
            <person name="Rivas-Marin E."/>
            <person name="Kohn T."/>
            <person name="Peeters S.H."/>
            <person name="Heuer A."/>
            <person name="Rast P."/>
            <person name="Oberbeckmann S."/>
            <person name="Bunk B."/>
            <person name="Jeske O."/>
            <person name="Meyerdierks A."/>
            <person name="Storesund J.E."/>
            <person name="Kallscheuer N."/>
            <person name="Luecker S."/>
            <person name="Lage O.M."/>
            <person name="Pohl T."/>
            <person name="Merkel B.J."/>
            <person name="Hornburger P."/>
            <person name="Mueller R.-W."/>
            <person name="Bruemmer F."/>
            <person name="Labrenz M."/>
            <person name="Spormann A.M."/>
            <person name="Op Den Camp H."/>
            <person name="Overmann J."/>
            <person name="Amann R."/>
            <person name="Jetten M.S.M."/>
            <person name="Mascher T."/>
            <person name="Medema M.H."/>
            <person name="Devos D.P."/>
            <person name="Kaster A.-K."/>
            <person name="Ovreas L."/>
            <person name="Rohde M."/>
            <person name="Galperin M.Y."/>
            <person name="Jogler C."/>
        </authorList>
    </citation>
    <scope>NUCLEOTIDE SEQUENCE [LARGE SCALE GENOMIC DNA]</scope>
    <source>
        <strain evidence="2 3">V7</strain>
    </source>
</reference>
<keyword evidence="1" id="KW-1133">Transmembrane helix</keyword>
<feature type="transmembrane region" description="Helical" evidence="1">
    <location>
        <begin position="328"/>
        <end position="347"/>
    </location>
</feature>
<feature type="transmembrane region" description="Helical" evidence="1">
    <location>
        <begin position="21"/>
        <end position="39"/>
    </location>
</feature>
<name>A0A5C6FTD7_9PLAN</name>
<evidence type="ECO:0000256" key="1">
    <source>
        <dbReference type="SAM" id="Phobius"/>
    </source>
</evidence>
<feature type="transmembrane region" description="Helical" evidence="1">
    <location>
        <begin position="243"/>
        <end position="265"/>
    </location>
</feature>